<evidence type="ECO:0000256" key="6">
    <source>
        <dbReference type="ARBA" id="ARBA00023157"/>
    </source>
</evidence>
<keyword evidence="12" id="KW-1185">Reference proteome</keyword>
<sequence length="199" mass="21250">MATSSRNLRVELFSIFVLTLVVLSSSDFAKDRDECANQLVGLATCLPYVGGGAKSPTIDCCSGLKQVLDKSKKCLCVLIKDRNDPNLGLKINATLALGLPDVCHAPSNVSECPALLHLAPNSTDAKVFEDFAKKSKESNSSSVASATASPSSNTSASIKNEGGRRERWLVVEMVCGIVVWCFTSQLVFDVYANSIKSLT</sequence>
<dbReference type="CDD" id="cd00010">
    <property type="entry name" value="AAI_LTSS"/>
    <property type="match status" value="1"/>
</dbReference>
<dbReference type="InterPro" id="IPR036312">
    <property type="entry name" value="Bifun_inhib/LTP/seed_sf"/>
</dbReference>
<comment type="caution">
    <text evidence="11">The sequence shown here is derived from an EMBL/GenBank/DDBJ whole genome shotgun (WGS) entry which is preliminary data.</text>
</comment>
<comment type="subcellular location">
    <subcellularLocation>
        <location evidence="1">Cell membrane</location>
        <topology evidence="1">Lipid-anchor</topology>
        <topology evidence="1">GPI-anchor</topology>
    </subcellularLocation>
</comment>
<keyword evidence="4" id="KW-0336">GPI-anchor</keyword>
<evidence type="ECO:0000256" key="7">
    <source>
        <dbReference type="ARBA" id="ARBA00023180"/>
    </source>
</evidence>
<evidence type="ECO:0000256" key="2">
    <source>
        <dbReference type="ARBA" id="ARBA00009748"/>
    </source>
</evidence>
<dbReference type="AlphaFoldDB" id="A0AAN8ZK37"/>
<comment type="similarity">
    <text evidence="2">Belongs to the plant LTP family.</text>
</comment>
<dbReference type="GO" id="GO:0005886">
    <property type="term" value="C:plasma membrane"/>
    <property type="evidence" value="ECO:0007669"/>
    <property type="project" value="UniProtKB-SubCell"/>
</dbReference>
<feature type="chain" id="PRO_5042845516" evidence="9">
    <location>
        <begin position="27"/>
        <end position="199"/>
    </location>
</feature>
<accession>A0AAN8ZK37</accession>
<dbReference type="EMBL" id="JBAMMX010000007">
    <property type="protein sequence ID" value="KAK6937023.1"/>
    <property type="molecule type" value="Genomic_DNA"/>
</dbReference>
<dbReference type="PANTHER" id="PTHR33044">
    <property type="entry name" value="BIFUNCTIONAL INHIBITOR/LIPID-TRANSFER PROTEIN/SEED STORAGE 2S ALBUMIN SUPERFAMILY PROTEIN-RELATED"/>
    <property type="match status" value="1"/>
</dbReference>
<evidence type="ECO:0000256" key="1">
    <source>
        <dbReference type="ARBA" id="ARBA00004609"/>
    </source>
</evidence>
<dbReference type="SUPFAM" id="SSF47699">
    <property type="entry name" value="Bifunctional inhibitor/lipid-transfer protein/seed storage 2S albumin"/>
    <property type="match status" value="1"/>
</dbReference>
<reference evidence="11 12" key="1">
    <citation type="submission" date="2023-12" db="EMBL/GenBank/DDBJ databases">
        <title>A high-quality genome assembly for Dillenia turbinata (Dilleniales).</title>
        <authorList>
            <person name="Chanderbali A."/>
        </authorList>
    </citation>
    <scope>NUCLEOTIDE SEQUENCE [LARGE SCALE GENOMIC DNA]</scope>
    <source>
        <strain evidence="11">LSX21</strain>
        <tissue evidence="11">Leaf</tissue>
    </source>
</reference>
<keyword evidence="6" id="KW-1015">Disulfide bond</keyword>
<keyword evidence="5 9" id="KW-0732">Signal</keyword>
<dbReference type="Proteomes" id="UP001370490">
    <property type="component" value="Unassembled WGS sequence"/>
</dbReference>
<name>A0AAN8ZK37_9MAGN</name>
<evidence type="ECO:0000313" key="11">
    <source>
        <dbReference type="EMBL" id="KAK6937023.1"/>
    </source>
</evidence>
<dbReference type="InterPro" id="IPR016140">
    <property type="entry name" value="Bifunc_inhib/LTP/seed_store"/>
</dbReference>
<evidence type="ECO:0000256" key="3">
    <source>
        <dbReference type="ARBA" id="ARBA00022475"/>
    </source>
</evidence>
<keyword evidence="8" id="KW-0449">Lipoprotein</keyword>
<proteinExistence type="inferred from homology"/>
<evidence type="ECO:0000256" key="9">
    <source>
        <dbReference type="SAM" id="SignalP"/>
    </source>
</evidence>
<feature type="signal peptide" evidence="9">
    <location>
        <begin position="1"/>
        <end position="26"/>
    </location>
</feature>
<organism evidence="11 12">
    <name type="scientific">Dillenia turbinata</name>
    <dbReference type="NCBI Taxonomy" id="194707"/>
    <lineage>
        <taxon>Eukaryota</taxon>
        <taxon>Viridiplantae</taxon>
        <taxon>Streptophyta</taxon>
        <taxon>Embryophyta</taxon>
        <taxon>Tracheophyta</taxon>
        <taxon>Spermatophyta</taxon>
        <taxon>Magnoliopsida</taxon>
        <taxon>eudicotyledons</taxon>
        <taxon>Gunneridae</taxon>
        <taxon>Pentapetalae</taxon>
        <taxon>Dilleniales</taxon>
        <taxon>Dilleniaceae</taxon>
        <taxon>Dillenia</taxon>
    </lineage>
</organism>
<dbReference type="GO" id="GO:0098552">
    <property type="term" value="C:side of membrane"/>
    <property type="evidence" value="ECO:0007669"/>
    <property type="project" value="UniProtKB-KW"/>
</dbReference>
<dbReference type="Pfam" id="PF14368">
    <property type="entry name" value="LTP_2"/>
    <property type="match status" value="1"/>
</dbReference>
<evidence type="ECO:0000256" key="5">
    <source>
        <dbReference type="ARBA" id="ARBA00022729"/>
    </source>
</evidence>
<gene>
    <name evidence="11" type="ORF">RJ641_034053</name>
</gene>
<keyword evidence="4" id="KW-0472">Membrane</keyword>
<feature type="domain" description="Bifunctional inhibitor/plant lipid transfer protein/seed storage helical" evidence="10">
    <location>
        <begin position="35"/>
        <end position="112"/>
    </location>
</feature>
<evidence type="ECO:0000259" key="10">
    <source>
        <dbReference type="SMART" id="SM00499"/>
    </source>
</evidence>
<evidence type="ECO:0000256" key="8">
    <source>
        <dbReference type="ARBA" id="ARBA00023288"/>
    </source>
</evidence>
<dbReference type="InterPro" id="IPR043325">
    <property type="entry name" value="LTSS"/>
</dbReference>
<keyword evidence="3" id="KW-1003">Cell membrane</keyword>
<dbReference type="FunFam" id="1.10.110.10:FF:000001">
    <property type="entry name" value="Bifunctional inhibitor/lipid-transfer protein/seed storage 2S albumin superfamily protein"/>
    <property type="match status" value="1"/>
</dbReference>
<keyword evidence="7" id="KW-0325">Glycoprotein</keyword>
<evidence type="ECO:0000256" key="4">
    <source>
        <dbReference type="ARBA" id="ARBA00022622"/>
    </source>
</evidence>
<protein>
    <submittedName>
        <fullName evidence="11">Bifunctional inhibitor/plant lipid transfer protein/seed storage helical domain</fullName>
    </submittedName>
</protein>
<dbReference type="SMART" id="SM00499">
    <property type="entry name" value="AAI"/>
    <property type="match status" value="1"/>
</dbReference>
<evidence type="ECO:0000313" key="12">
    <source>
        <dbReference type="Proteomes" id="UP001370490"/>
    </source>
</evidence>
<dbReference type="Gene3D" id="1.10.110.10">
    <property type="entry name" value="Plant lipid-transfer and hydrophobic proteins"/>
    <property type="match status" value="1"/>
</dbReference>